<evidence type="ECO:0000256" key="2">
    <source>
        <dbReference type="ARBA" id="ARBA00003921"/>
    </source>
</evidence>
<evidence type="ECO:0000256" key="17">
    <source>
        <dbReference type="SAM" id="MobiDB-lite"/>
    </source>
</evidence>
<evidence type="ECO:0000256" key="6">
    <source>
        <dbReference type="ARBA" id="ARBA00022618"/>
    </source>
</evidence>
<dbReference type="InterPro" id="IPR003170">
    <property type="entry name" value="MurB"/>
</dbReference>
<dbReference type="InterPro" id="IPR006094">
    <property type="entry name" value="Oxid_FAD_bind_N"/>
</dbReference>
<evidence type="ECO:0000256" key="15">
    <source>
        <dbReference type="ARBA" id="ARBA00048914"/>
    </source>
</evidence>
<comment type="cofactor">
    <cofactor evidence="1 16">
        <name>FAD</name>
        <dbReference type="ChEBI" id="CHEBI:57692"/>
    </cofactor>
</comment>
<keyword evidence="7 16" id="KW-0285">Flavoprotein</keyword>
<feature type="compositionally biased region" description="Basic and acidic residues" evidence="17">
    <location>
        <begin position="212"/>
        <end position="222"/>
    </location>
</feature>
<keyword evidence="8 16" id="KW-0274">FAD</keyword>
<dbReference type="SUPFAM" id="SSF56194">
    <property type="entry name" value="Uridine diphospho-N-Acetylenolpyruvylglucosamine reductase, MurB, C-terminal domain"/>
    <property type="match status" value="1"/>
</dbReference>
<dbReference type="PANTHER" id="PTHR21071:SF4">
    <property type="entry name" value="UDP-N-ACETYLENOLPYRUVOYLGLUCOSAMINE REDUCTASE"/>
    <property type="match status" value="1"/>
</dbReference>
<feature type="domain" description="FAD-binding PCMH-type" evidence="18">
    <location>
        <begin position="39"/>
        <end position="205"/>
    </location>
</feature>
<dbReference type="InterPro" id="IPR016169">
    <property type="entry name" value="FAD-bd_PCMH_sub2"/>
</dbReference>
<comment type="catalytic activity">
    <reaction evidence="15 16">
        <text>UDP-N-acetyl-alpha-D-muramate + NADP(+) = UDP-N-acetyl-3-O-(1-carboxyvinyl)-alpha-D-glucosamine + NADPH + H(+)</text>
        <dbReference type="Rhea" id="RHEA:12248"/>
        <dbReference type="ChEBI" id="CHEBI:15378"/>
        <dbReference type="ChEBI" id="CHEBI:57783"/>
        <dbReference type="ChEBI" id="CHEBI:58349"/>
        <dbReference type="ChEBI" id="CHEBI:68483"/>
        <dbReference type="ChEBI" id="CHEBI:70757"/>
        <dbReference type="EC" id="1.3.1.98"/>
    </reaction>
</comment>
<feature type="active site" evidence="16">
    <location>
        <position position="184"/>
    </location>
</feature>
<keyword evidence="12 16" id="KW-0560">Oxidoreductase</keyword>
<sequence>MIKARGKRVNKKIENEFCQCLGSDNVNVYEPMKKHTTFRIGGPAEYYLRPHSVDELRKILHICKRENLPFFILGNGSNLLVSDKGYQGVVIQLWKNMSDIEVDAHVIRAKAGALLSKIAVVALDNSLAGFAFASGIPGTLGGAVVMNAGAYGGEMKDVLEEVTVMDAEGNVICLKRDELNLGYRTSIVKEKGYIVLEAVIRLKKGEASHIKEQMDDFKERRTSKQPLDMPSAGSTFKRPEGYFAGKLIMDTGLRGFRVGGAQISEKHCGFVVNTGDATAEDVKNLIEEVQKRVREKFGVTLEPEVKFLGEF</sequence>
<accession>A0A7G5N0D6</accession>
<evidence type="ECO:0000256" key="9">
    <source>
        <dbReference type="ARBA" id="ARBA00022857"/>
    </source>
</evidence>
<feature type="active site" evidence="16">
    <location>
        <position position="304"/>
    </location>
</feature>
<dbReference type="HAMAP" id="MF_00037">
    <property type="entry name" value="MurB"/>
    <property type="match status" value="1"/>
</dbReference>
<keyword evidence="14 16" id="KW-0961">Cell wall biogenesis/degradation</keyword>
<evidence type="ECO:0000256" key="3">
    <source>
        <dbReference type="ARBA" id="ARBA00004496"/>
    </source>
</evidence>
<dbReference type="Gene3D" id="3.30.465.10">
    <property type="match status" value="1"/>
</dbReference>
<dbReference type="PROSITE" id="PS51387">
    <property type="entry name" value="FAD_PCMH"/>
    <property type="match status" value="1"/>
</dbReference>
<evidence type="ECO:0000259" key="18">
    <source>
        <dbReference type="PROSITE" id="PS51387"/>
    </source>
</evidence>
<keyword evidence="6 16" id="KW-0132">Cell division</keyword>
<keyword evidence="11 16" id="KW-0573">Peptidoglycan synthesis</keyword>
<dbReference type="GO" id="GO:0071555">
    <property type="term" value="P:cell wall organization"/>
    <property type="evidence" value="ECO:0007669"/>
    <property type="project" value="UniProtKB-KW"/>
</dbReference>
<gene>
    <name evidence="16 19" type="primary">murB</name>
    <name evidence="19" type="ORF">E5259_23600</name>
</gene>
<comment type="pathway">
    <text evidence="4 16">Cell wall biogenesis; peptidoglycan biosynthesis.</text>
</comment>
<evidence type="ECO:0000256" key="13">
    <source>
        <dbReference type="ARBA" id="ARBA00023306"/>
    </source>
</evidence>
<dbReference type="GO" id="GO:0008360">
    <property type="term" value="P:regulation of cell shape"/>
    <property type="evidence" value="ECO:0007669"/>
    <property type="project" value="UniProtKB-KW"/>
</dbReference>
<evidence type="ECO:0000256" key="5">
    <source>
        <dbReference type="ARBA" id="ARBA00022490"/>
    </source>
</evidence>
<proteinExistence type="inferred from homology"/>
<evidence type="ECO:0000256" key="10">
    <source>
        <dbReference type="ARBA" id="ARBA00022960"/>
    </source>
</evidence>
<dbReference type="GO" id="GO:0009252">
    <property type="term" value="P:peptidoglycan biosynthetic process"/>
    <property type="evidence" value="ECO:0007669"/>
    <property type="project" value="UniProtKB-UniRule"/>
</dbReference>
<evidence type="ECO:0000313" key="19">
    <source>
        <dbReference type="EMBL" id="QMW80329.1"/>
    </source>
</evidence>
<organism evidence="19 20">
    <name type="scientific">Blautia producta</name>
    <dbReference type="NCBI Taxonomy" id="33035"/>
    <lineage>
        <taxon>Bacteria</taxon>
        <taxon>Bacillati</taxon>
        <taxon>Bacillota</taxon>
        <taxon>Clostridia</taxon>
        <taxon>Lachnospirales</taxon>
        <taxon>Lachnospiraceae</taxon>
        <taxon>Blautia</taxon>
    </lineage>
</organism>
<name>A0A7G5N0D6_9FIRM</name>
<dbReference type="InterPro" id="IPR016167">
    <property type="entry name" value="FAD-bd_PCMH_sub1"/>
</dbReference>
<evidence type="ECO:0000256" key="14">
    <source>
        <dbReference type="ARBA" id="ARBA00023316"/>
    </source>
</evidence>
<comment type="subcellular location">
    <subcellularLocation>
        <location evidence="3 16">Cytoplasm</location>
    </subcellularLocation>
</comment>
<dbReference type="UniPathway" id="UPA00219"/>
<dbReference type="InterPro" id="IPR036318">
    <property type="entry name" value="FAD-bd_PCMH-like_sf"/>
</dbReference>
<keyword evidence="10 16" id="KW-0133">Cell shape</keyword>
<evidence type="ECO:0000256" key="4">
    <source>
        <dbReference type="ARBA" id="ARBA00004752"/>
    </source>
</evidence>
<dbReference type="GO" id="GO:0008762">
    <property type="term" value="F:UDP-N-acetylmuramate dehydrogenase activity"/>
    <property type="evidence" value="ECO:0007669"/>
    <property type="project" value="UniProtKB-UniRule"/>
</dbReference>
<keyword evidence="13 16" id="KW-0131">Cell cycle</keyword>
<evidence type="ECO:0000256" key="1">
    <source>
        <dbReference type="ARBA" id="ARBA00001974"/>
    </source>
</evidence>
<evidence type="ECO:0000313" key="20">
    <source>
        <dbReference type="Proteomes" id="UP000515789"/>
    </source>
</evidence>
<dbReference type="GO" id="GO:0005829">
    <property type="term" value="C:cytosol"/>
    <property type="evidence" value="ECO:0007669"/>
    <property type="project" value="TreeGrafter"/>
</dbReference>
<dbReference type="InterPro" id="IPR011601">
    <property type="entry name" value="MurB_C"/>
</dbReference>
<dbReference type="PANTHER" id="PTHR21071">
    <property type="entry name" value="UDP-N-ACETYLENOLPYRUVOYLGLUCOSAMINE REDUCTASE"/>
    <property type="match status" value="1"/>
</dbReference>
<protein>
    <recommendedName>
        <fullName evidence="16">UDP-N-acetylenolpyruvoylglucosamine reductase</fullName>
        <ecNumber evidence="16">1.3.1.98</ecNumber>
    </recommendedName>
    <alternativeName>
        <fullName evidence="16">UDP-N-acetylmuramate dehydrogenase</fullName>
    </alternativeName>
</protein>
<evidence type="ECO:0000256" key="8">
    <source>
        <dbReference type="ARBA" id="ARBA00022827"/>
    </source>
</evidence>
<dbReference type="InterPro" id="IPR036635">
    <property type="entry name" value="MurB_C_sf"/>
</dbReference>
<dbReference type="Pfam" id="PF01565">
    <property type="entry name" value="FAD_binding_4"/>
    <property type="match status" value="1"/>
</dbReference>
<dbReference type="Proteomes" id="UP000515789">
    <property type="component" value="Chromosome"/>
</dbReference>
<dbReference type="GO" id="GO:0051301">
    <property type="term" value="P:cell division"/>
    <property type="evidence" value="ECO:0007669"/>
    <property type="project" value="UniProtKB-KW"/>
</dbReference>
<dbReference type="InterPro" id="IPR016166">
    <property type="entry name" value="FAD-bd_PCMH"/>
</dbReference>
<evidence type="ECO:0000256" key="12">
    <source>
        <dbReference type="ARBA" id="ARBA00023002"/>
    </source>
</evidence>
<dbReference type="EC" id="1.3.1.98" evidence="16"/>
<dbReference type="NCBIfam" id="TIGR00179">
    <property type="entry name" value="murB"/>
    <property type="match status" value="1"/>
</dbReference>
<comment type="function">
    <text evidence="2 16">Cell wall formation.</text>
</comment>
<comment type="similarity">
    <text evidence="16">Belongs to the MurB family.</text>
</comment>
<dbReference type="AlphaFoldDB" id="A0A7G5N0D6"/>
<dbReference type="SUPFAM" id="SSF56176">
    <property type="entry name" value="FAD-binding/transporter-associated domain-like"/>
    <property type="match status" value="1"/>
</dbReference>
<evidence type="ECO:0000256" key="16">
    <source>
        <dbReference type="HAMAP-Rule" id="MF_00037"/>
    </source>
</evidence>
<evidence type="ECO:0000256" key="11">
    <source>
        <dbReference type="ARBA" id="ARBA00022984"/>
    </source>
</evidence>
<feature type="active site" description="Proton donor" evidence="16">
    <location>
        <position position="234"/>
    </location>
</feature>
<dbReference type="Gene3D" id="3.90.78.10">
    <property type="entry name" value="UDP-N-acetylenolpyruvoylglucosamine reductase, C-terminal domain"/>
    <property type="match status" value="1"/>
</dbReference>
<feature type="region of interest" description="Disordered" evidence="17">
    <location>
        <begin position="212"/>
        <end position="236"/>
    </location>
</feature>
<evidence type="ECO:0000256" key="7">
    <source>
        <dbReference type="ARBA" id="ARBA00022630"/>
    </source>
</evidence>
<dbReference type="NCBIfam" id="NF010480">
    <property type="entry name" value="PRK13905.1"/>
    <property type="match status" value="1"/>
</dbReference>
<dbReference type="Gene3D" id="3.30.43.10">
    <property type="entry name" value="Uridine Diphospho-n-acetylenolpyruvylglucosamine Reductase, domain 2"/>
    <property type="match status" value="1"/>
</dbReference>
<dbReference type="EMBL" id="CP039126">
    <property type="protein sequence ID" value="QMW80329.1"/>
    <property type="molecule type" value="Genomic_DNA"/>
</dbReference>
<keyword evidence="5 16" id="KW-0963">Cytoplasm</keyword>
<keyword evidence="9 16" id="KW-0521">NADP</keyword>
<dbReference type="Pfam" id="PF02873">
    <property type="entry name" value="MurB_C"/>
    <property type="match status" value="1"/>
</dbReference>
<dbReference type="GO" id="GO:0071949">
    <property type="term" value="F:FAD binding"/>
    <property type="evidence" value="ECO:0007669"/>
    <property type="project" value="InterPro"/>
</dbReference>
<reference evidence="19 20" key="1">
    <citation type="submission" date="2019-04" db="EMBL/GenBank/DDBJ databases">
        <authorList>
            <person name="Schori C."/>
            <person name="Ahrens C."/>
        </authorList>
    </citation>
    <scope>NUCLEOTIDE SEQUENCE [LARGE SCALE GENOMIC DNA]</scope>
    <source>
        <strain evidence="19 20">DSM 2950</strain>
    </source>
</reference>